<dbReference type="Gene3D" id="1.10.10.10">
    <property type="entry name" value="Winged helix-like DNA-binding domain superfamily/Winged helix DNA-binding domain"/>
    <property type="match status" value="1"/>
</dbReference>
<gene>
    <name evidence="2" type="ORF">EV379_2721</name>
</gene>
<evidence type="ECO:0000313" key="3">
    <source>
        <dbReference type="Proteomes" id="UP000291483"/>
    </source>
</evidence>
<comment type="caution">
    <text evidence="2">The sequence shown here is derived from an EMBL/GenBank/DDBJ whole genome shotgun (WGS) entry which is preliminary data.</text>
</comment>
<dbReference type="PANTHER" id="PTHR18964">
    <property type="entry name" value="ROK (REPRESSOR, ORF, KINASE) FAMILY"/>
    <property type="match status" value="1"/>
</dbReference>
<dbReference type="GO" id="GO:0016301">
    <property type="term" value="F:kinase activity"/>
    <property type="evidence" value="ECO:0007669"/>
    <property type="project" value="UniProtKB-KW"/>
</dbReference>
<dbReference type="Gene3D" id="3.30.420.40">
    <property type="match status" value="2"/>
</dbReference>
<dbReference type="Proteomes" id="UP000291483">
    <property type="component" value="Unassembled WGS sequence"/>
</dbReference>
<dbReference type="SUPFAM" id="SSF46785">
    <property type="entry name" value="Winged helix' DNA-binding domain"/>
    <property type="match status" value="1"/>
</dbReference>
<keyword evidence="2" id="KW-0418">Kinase</keyword>
<dbReference type="AlphaFoldDB" id="A0A4Q8AQL3"/>
<dbReference type="PANTHER" id="PTHR18964:SF149">
    <property type="entry name" value="BIFUNCTIONAL UDP-N-ACETYLGLUCOSAMINE 2-EPIMERASE_N-ACETYLMANNOSAMINE KINASE"/>
    <property type="match status" value="1"/>
</dbReference>
<dbReference type="Pfam" id="PF00480">
    <property type="entry name" value="ROK"/>
    <property type="match status" value="1"/>
</dbReference>
<evidence type="ECO:0000256" key="1">
    <source>
        <dbReference type="ARBA" id="ARBA00006479"/>
    </source>
</evidence>
<proteinExistence type="inferred from homology"/>
<dbReference type="SUPFAM" id="SSF53067">
    <property type="entry name" value="Actin-like ATPase domain"/>
    <property type="match status" value="1"/>
</dbReference>
<name>A0A4Q8AQL3_9MICO</name>
<dbReference type="EMBL" id="SHLC01000001">
    <property type="protein sequence ID" value="RZU66365.1"/>
    <property type="molecule type" value="Genomic_DNA"/>
</dbReference>
<accession>A0A4Q8AQL3</accession>
<evidence type="ECO:0000313" key="2">
    <source>
        <dbReference type="EMBL" id="RZU66365.1"/>
    </source>
</evidence>
<protein>
    <submittedName>
        <fullName evidence="2">Putative NBD/HSP70 family sugar kinase</fullName>
    </submittedName>
</protein>
<comment type="similarity">
    <text evidence="1">Belongs to the ROK (NagC/XylR) family.</text>
</comment>
<keyword evidence="2" id="KW-0808">Transferase</keyword>
<dbReference type="InterPro" id="IPR043129">
    <property type="entry name" value="ATPase_NBD"/>
</dbReference>
<sequence>MHGSNNDDVRRHNLSTILGIVHRNGATPRSQLTRMTGLNRSTVAALVAELVELGLALEREPDATKQVGRPSPVVAVDPRVVALAVNPEIDAVTIAVVGLGGHVHRRIRHVLEHSPSVTEAVGIAESVIAALRGELDAGFRVAGIGLAVPGQVRSSDGMVRLAPHLDWVDAPIASLLAEASGYPAFAANDAGLGAIAEWHFGAGRGCRDLVYLNGGASGIGGGVIAAGAPFGGVGGFAGEFGHIRVSAANDAGAHLDSAGIAGTLESEVRLSALLSVLGLGAENVEDLDAALLAALADDGATGDAARAEVARQLGHLGTALGAAVNVLNPELVVLGGFLASLLVADPEALDAALARSALAAPREDVTVVRAELGPNLLMVGAAELAFAPLLGDPAGFSWPGRAAR</sequence>
<dbReference type="InterPro" id="IPR000600">
    <property type="entry name" value="ROK"/>
</dbReference>
<dbReference type="InterPro" id="IPR036390">
    <property type="entry name" value="WH_DNA-bd_sf"/>
</dbReference>
<keyword evidence="3" id="KW-1185">Reference proteome</keyword>
<reference evidence="2 3" key="1">
    <citation type="submission" date="2019-02" db="EMBL/GenBank/DDBJ databases">
        <title>Sequencing the genomes of 1000 actinobacteria strains.</title>
        <authorList>
            <person name="Klenk H.-P."/>
        </authorList>
    </citation>
    <scope>NUCLEOTIDE SEQUENCE [LARGE SCALE GENOMIC DNA]</scope>
    <source>
        <strain evidence="2 3">DSM 18319</strain>
    </source>
</reference>
<organism evidence="2 3">
    <name type="scientific">Microterricola gilva</name>
    <dbReference type="NCBI Taxonomy" id="393267"/>
    <lineage>
        <taxon>Bacteria</taxon>
        <taxon>Bacillati</taxon>
        <taxon>Actinomycetota</taxon>
        <taxon>Actinomycetes</taxon>
        <taxon>Micrococcales</taxon>
        <taxon>Microbacteriaceae</taxon>
        <taxon>Microterricola</taxon>
    </lineage>
</organism>
<dbReference type="InterPro" id="IPR036388">
    <property type="entry name" value="WH-like_DNA-bd_sf"/>
</dbReference>